<dbReference type="EMBL" id="CP138581">
    <property type="protein sequence ID" value="WPG98429.1"/>
    <property type="molecule type" value="Genomic_DNA"/>
</dbReference>
<feature type="compositionally biased region" description="Acidic residues" evidence="2">
    <location>
        <begin position="73"/>
        <end position="100"/>
    </location>
</feature>
<dbReference type="GO" id="GO:0030686">
    <property type="term" value="C:90S preribosome"/>
    <property type="evidence" value="ECO:0007669"/>
    <property type="project" value="TreeGrafter"/>
</dbReference>
<keyword evidence="5" id="KW-1185">Reference proteome</keyword>
<evidence type="ECO:0000256" key="2">
    <source>
        <dbReference type="SAM" id="MobiDB-lite"/>
    </source>
</evidence>
<reference evidence="4 5" key="1">
    <citation type="submission" date="2023-11" db="EMBL/GenBank/DDBJ databases">
        <title>An acidophilic fungus is an integral part of prey digestion in a carnivorous sundew plant.</title>
        <authorList>
            <person name="Tsai I.J."/>
        </authorList>
    </citation>
    <scope>NUCLEOTIDE SEQUENCE [LARGE SCALE GENOMIC DNA]</scope>
    <source>
        <strain evidence="4">169a</strain>
    </source>
</reference>
<feature type="compositionally biased region" description="Basic and acidic residues" evidence="2">
    <location>
        <begin position="299"/>
        <end position="339"/>
    </location>
</feature>
<name>A0AAQ3M0C1_9PEZI</name>
<proteinExistence type="inferred from homology"/>
<dbReference type="PANTHER" id="PTHR14490">
    <property type="entry name" value="ZINC FINGER, ZZ TYPE"/>
    <property type="match status" value="1"/>
</dbReference>
<evidence type="ECO:0000313" key="4">
    <source>
        <dbReference type="EMBL" id="WPG98429.1"/>
    </source>
</evidence>
<feature type="region of interest" description="Disordered" evidence="2">
    <location>
        <begin position="395"/>
        <end position="526"/>
    </location>
</feature>
<feature type="region of interest" description="Disordered" evidence="2">
    <location>
        <begin position="1"/>
        <end position="100"/>
    </location>
</feature>
<dbReference type="Pfam" id="PF05178">
    <property type="entry name" value="Kri1"/>
    <property type="match status" value="1"/>
</dbReference>
<feature type="compositionally biased region" description="Basic and acidic residues" evidence="2">
    <location>
        <begin position="271"/>
        <end position="288"/>
    </location>
</feature>
<sequence length="632" mass="72162">MAPPGKRTKLLSDDSDSEDGNSGRQNGVQVPESNGFKINEDYAKRFEYNKKREDRQRLEEKYGADSRKRGREMDDEEDEEDDSTSEEEDDDAELATAELDEEIFDTLRAIKSKDPRVYDPKIKFYKDWENEEGEASATAKKEKPMYLKDYHRENLLAGKAVVDEDEDAPVQTYQQAQDQLRRELVSSMHAGAEKGDDDGDDFMVKKSKQKHDSLPTASKTNPVKISDADVASADKDPETYLSNFMAARAWLPTDGSRFQAMDSDDSEDDDRADKFEEAYNLRFEDPNKANETLQSFARDVAKYSVRRDEKSSRKQAREREREKKEAEKRERQEDKARLRKLKIEEAEEKIKKIKETAGLKGKDFDLQEWRDVIEGDFNDEDWDKEMQRRFGESYYAEADGGNVDSDVDMADDNSNKRKVKKPKWDDDIDIKDILPEFQEDGPEVALSSGDEADGGAPLPVTGDDEDDDAGESTKKKKIGKVEREKAAREAKRAARKERMQVEEMVDNALITEPSGTSSGRPTGFRYRETSPISFGLTARDILFADDSQLNSFVGLKKMAAWREEEKKRRDRKKFSKKARLREWRKETFGDVDGPKFEQPTEAVTEGNAGGEAEGEATKKKKRRSKKAKVAAA</sequence>
<evidence type="ECO:0000259" key="3">
    <source>
        <dbReference type="Pfam" id="PF12936"/>
    </source>
</evidence>
<comment type="similarity">
    <text evidence="1">Belongs to the KRI1 family.</text>
</comment>
<feature type="region of interest" description="Disordered" evidence="2">
    <location>
        <begin position="252"/>
        <end position="339"/>
    </location>
</feature>
<feature type="region of interest" description="Disordered" evidence="2">
    <location>
        <begin position="585"/>
        <end position="632"/>
    </location>
</feature>
<dbReference type="AlphaFoldDB" id="A0AAQ3M0C1"/>
<evidence type="ECO:0000313" key="5">
    <source>
        <dbReference type="Proteomes" id="UP001303373"/>
    </source>
</evidence>
<dbReference type="GO" id="GO:0005730">
    <property type="term" value="C:nucleolus"/>
    <property type="evidence" value="ECO:0007669"/>
    <property type="project" value="TreeGrafter"/>
</dbReference>
<dbReference type="GO" id="GO:0000447">
    <property type="term" value="P:endonucleolytic cleavage in ITS1 to separate SSU-rRNA from 5.8S rRNA and LSU-rRNA from tricistronic rRNA transcript (SSU-rRNA, 5.8S rRNA, LSU-rRNA)"/>
    <property type="evidence" value="ECO:0007669"/>
    <property type="project" value="TreeGrafter"/>
</dbReference>
<accession>A0AAQ3M0C1</accession>
<evidence type="ECO:0000256" key="1">
    <source>
        <dbReference type="ARBA" id="ARBA00007473"/>
    </source>
</evidence>
<feature type="compositionally biased region" description="Basic residues" evidence="2">
    <location>
        <begin position="618"/>
        <end position="632"/>
    </location>
</feature>
<feature type="compositionally biased region" description="Basic and acidic residues" evidence="2">
    <location>
        <begin position="479"/>
        <end position="501"/>
    </location>
</feature>
<feature type="compositionally biased region" description="Basic and acidic residues" evidence="2">
    <location>
        <begin position="585"/>
        <end position="595"/>
    </location>
</feature>
<organism evidence="4 5">
    <name type="scientific">Acrodontium crateriforme</name>
    <dbReference type="NCBI Taxonomy" id="150365"/>
    <lineage>
        <taxon>Eukaryota</taxon>
        <taxon>Fungi</taxon>
        <taxon>Dikarya</taxon>
        <taxon>Ascomycota</taxon>
        <taxon>Pezizomycotina</taxon>
        <taxon>Dothideomycetes</taxon>
        <taxon>Dothideomycetidae</taxon>
        <taxon>Mycosphaerellales</taxon>
        <taxon>Teratosphaeriaceae</taxon>
        <taxon>Acrodontium</taxon>
    </lineage>
</organism>
<dbReference type="PANTHER" id="PTHR14490:SF5">
    <property type="entry name" value="PROTEIN KRI1 HOMOLOG"/>
    <property type="match status" value="1"/>
</dbReference>
<dbReference type="Pfam" id="PF12936">
    <property type="entry name" value="Kri1_C"/>
    <property type="match status" value="1"/>
</dbReference>
<dbReference type="InterPro" id="IPR024626">
    <property type="entry name" value="Kri1-like_C"/>
</dbReference>
<feature type="region of interest" description="Disordered" evidence="2">
    <location>
        <begin position="162"/>
        <end position="234"/>
    </location>
</feature>
<dbReference type="InterPro" id="IPR018034">
    <property type="entry name" value="Kri1"/>
</dbReference>
<feature type="compositionally biased region" description="Basic and acidic residues" evidence="2">
    <location>
        <begin position="422"/>
        <end position="434"/>
    </location>
</feature>
<protein>
    <submittedName>
        <fullName evidence="4">Protein kri1-like protein</fullName>
    </submittedName>
</protein>
<dbReference type="Proteomes" id="UP001303373">
    <property type="component" value="Chromosome 2"/>
</dbReference>
<gene>
    <name evidence="4" type="ORF">R9X50_00121900</name>
</gene>
<feature type="compositionally biased region" description="Basic and acidic residues" evidence="2">
    <location>
        <begin position="38"/>
        <end position="67"/>
    </location>
</feature>
<feature type="domain" description="Kri1-like C-terminal" evidence="3">
    <location>
        <begin position="500"/>
        <end position="587"/>
    </location>
</feature>